<dbReference type="SUPFAM" id="SSF144000">
    <property type="entry name" value="Oxysterol-binding protein-like"/>
    <property type="match status" value="1"/>
</dbReference>
<dbReference type="FunFam" id="2.40.160.120:FF:000001">
    <property type="entry name" value="Oxysterol-binding protein"/>
    <property type="match status" value="1"/>
</dbReference>
<dbReference type="OrthoDB" id="1854502at2759"/>
<dbReference type="GO" id="GO:0005886">
    <property type="term" value="C:plasma membrane"/>
    <property type="evidence" value="ECO:0007669"/>
    <property type="project" value="TreeGrafter"/>
</dbReference>
<dbReference type="Pfam" id="PF01237">
    <property type="entry name" value="Oxysterol_BP"/>
    <property type="match status" value="1"/>
</dbReference>
<dbReference type="PROSITE" id="PS50003">
    <property type="entry name" value="PH_DOMAIN"/>
    <property type="match status" value="1"/>
</dbReference>
<evidence type="ECO:0000259" key="9">
    <source>
        <dbReference type="PROSITE" id="PS50003"/>
    </source>
</evidence>
<evidence type="ECO:0000313" key="10">
    <source>
        <dbReference type="EMBL" id="ORZ26146.1"/>
    </source>
</evidence>
<evidence type="ECO:0000256" key="8">
    <source>
        <dbReference type="RuleBase" id="RU003844"/>
    </source>
</evidence>
<dbReference type="InterPro" id="IPR011993">
    <property type="entry name" value="PH-like_dom_sf"/>
</dbReference>
<dbReference type="GO" id="GO:0032541">
    <property type="term" value="C:cortical endoplasmic reticulum"/>
    <property type="evidence" value="ECO:0007669"/>
    <property type="project" value="TreeGrafter"/>
</dbReference>
<dbReference type="PROSITE" id="PS01013">
    <property type="entry name" value="OSBP"/>
    <property type="match status" value="1"/>
</dbReference>
<evidence type="ECO:0000256" key="1">
    <source>
        <dbReference type="ARBA" id="ARBA00004496"/>
    </source>
</evidence>
<dbReference type="SMART" id="SM00233">
    <property type="entry name" value="PH"/>
    <property type="match status" value="1"/>
</dbReference>
<evidence type="ECO:0000256" key="6">
    <source>
        <dbReference type="ARBA" id="ARBA00023055"/>
    </source>
</evidence>
<protein>
    <submittedName>
        <fullName evidence="10">Oxysterol-binding protein-domain-containing protein</fullName>
    </submittedName>
</protein>
<dbReference type="Gene3D" id="2.40.160.120">
    <property type="match status" value="1"/>
</dbReference>
<dbReference type="InterPro" id="IPR001849">
    <property type="entry name" value="PH_domain"/>
</dbReference>
<keyword evidence="11" id="KW-1185">Reference proteome</keyword>
<proteinExistence type="inferred from homology"/>
<dbReference type="GO" id="GO:0006897">
    <property type="term" value="P:endocytosis"/>
    <property type="evidence" value="ECO:0007669"/>
    <property type="project" value="TreeGrafter"/>
</dbReference>
<keyword evidence="7" id="KW-0446">Lipid-binding</keyword>
<dbReference type="GO" id="GO:0032934">
    <property type="term" value="F:sterol binding"/>
    <property type="evidence" value="ECO:0007669"/>
    <property type="project" value="TreeGrafter"/>
</dbReference>
<dbReference type="GO" id="GO:0005829">
    <property type="term" value="C:cytosol"/>
    <property type="evidence" value="ECO:0007669"/>
    <property type="project" value="TreeGrafter"/>
</dbReference>
<keyword evidence="6" id="KW-0445">Lipid transport</keyword>
<dbReference type="InterPro" id="IPR037239">
    <property type="entry name" value="OSBP_sf"/>
</dbReference>
<dbReference type="InterPro" id="IPR000648">
    <property type="entry name" value="Oxysterol-bd"/>
</dbReference>
<dbReference type="GO" id="GO:0035621">
    <property type="term" value="P:ER to Golgi ceramide transport"/>
    <property type="evidence" value="ECO:0007669"/>
    <property type="project" value="TreeGrafter"/>
</dbReference>
<dbReference type="SUPFAM" id="SSF50729">
    <property type="entry name" value="PH domain-like"/>
    <property type="match status" value="1"/>
</dbReference>
<dbReference type="GO" id="GO:0097038">
    <property type="term" value="C:perinuclear endoplasmic reticulum"/>
    <property type="evidence" value="ECO:0007669"/>
    <property type="project" value="TreeGrafter"/>
</dbReference>
<evidence type="ECO:0000256" key="7">
    <source>
        <dbReference type="ARBA" id="ARBA00023121"/>
    </source>
</evidence>
<keyword evidence="4" id="KW-0963">Cytoplasm</keyword>
<dbReference type="Gene3D" id="2.30.29.30">
    <property type="entry name" value="Pleckstrin-homology domain (PH domain)/Phosphotyrosine-binding domain (PTB)"/>
    <property type="match status" value="1"/>
</dbReference>
<comment type="similarity">
    <text evidence="2 8">Belongs to the OSBP family.</text>
</comment>
<comment type="subcellular location">
    <subcellularLocation>
        <location evidence="1">Cytoplasm</location>
    </subcellularLocation>
</comment>
<evidence type="ECO:0000256" key="4">
    <source>
        <dbReference type="ARBA" id="ARBA00022490"/>
    </source>
</evidence>
<accession>A0A1X2J2U4</accession>
<dbReference type="STRING" id="90262.A0A1X2J2U4"/>
<dbReference type="GO" id="GO:0006887">
    <property type="term" value="P:exocytosis"/>
    <property type="evidence" value="ECO:0007669"/>
    <property type="project" value="TreeGrafter"/>
</dbReference>
<dbReference type="AlphaFoldDB" id="A0A1X2J2U4"/>
<dbReference type="GO" id="GO:0030011">
    <property type="term" value="P:maintenance of cell polarity"/>
    <property type="evidence" value="ECO:0007669"/>
    <property type="project" value="TreeGrafter"/>
</dbReference>
<dbReference type="EMBL" id="MCGE01000001">
    <property type="protein sequence ID" value="ORZ26146.1"/>
    <property type="molecule type" value="Genomic_DNA"/>
</dbReference>
<feature type="domain" description="PH" evidence="9">
    <location>
        <begin position="1"/>
        <end position="92"/>
    </location>
</feature>
<dbReference type="Pfam" id="PF15409">
    <property type="entry name" value="PH_8"/>
    <property type="match status" value="1"/>
</dbReference>
<keyword evidence="5" id="KW-0597">Phosphoprotein</keyword>
<dbReference type="InterPro" id="IPR041680">
    <property type="entry name" value="PH_8"/>
</dbReference>
<comment type="caution">
    <text evidence="10">The sequence shown here is derived from an EMBL/GenBank/DDBJ whole genome shotgun (WGS) entry which is preliminary data.</text>
</comment>
<dbReference type="GO" id="GO:0034727">
    <property type="term" value="P:piecemeal microautophagy of the nucleus"/>
    <property type="evidence" value="ECO:0007669"/>
    <property type="project" value="TreeGrafter"/>
</dbReference>
<dbReference type="InterPro" id="IPR018494">
    <property type="entry name" value="Oxysterol-bd_CS"/>
</dbReference>
<organism evidence="10 11">
    <name type="scientific">Absidia repens</name>
    <dbReference type="NCBI Taxonomy" id="90262"/>
    <lineage>
        <taxon>Eukaryota</taxon>
        <taxon>Fungi</taxon>
        <taxon>Fungi incertae sedis</taxon>
        <taxon>Mucoromycota</taxon>
        <taxon>Mucoromycotina</taxon>
        <taxon>Mucoromycetes</taxon>
        <taxon>Mucorales</taxon>
        <taxon>Cunninghamellaceae</taxon>
        <taxon>Absidia</taxon>
    </lineage>
</organism>
<evidence type="ECO:0000256" key="5">
    <source>
        <dbReference type="ARBA" id="ARBA00022553"/>
    </source>
</evidence>
<name>A0A1X2J2U4_9FUNG</name>
<evidence type="ECO:0000256" key="3">
    <source>
        <dbReference type="ARBA" id="ARBA00022448"/>
    </source>
</evidence>
<feature type="non-terminal residue" evidence="10">
    <location>
        <position position="634"/>
    </location>
</feature>
<dbReference type="GO" id="GO:0120009">
    <property type="term" value="P:intermembrane lipid transfer"/>
    <property type="evidence" value="ECO:0007669"/>
    <property type="project" value="UniProtKB-ARBA"/>
</dbReference>
<evidence type="ECO:0000313" key="11">
    <source>
        <dbReference type="Proteomes" id="UP000193560"/>
    </source>
</evidence>
<keyword evidence="3" id="KW-0813">Transport</keyword>
<dbReference type="PANTHER" id="PTHR10972">
    <property type="entry name" value="OXYSTEROL-BINDING PROTEIN-RELATED"/>
    <property type="match status" value="1"/>
</dbReference>
<dbReference type="Proteomes" id="UP000193560">
    <property type="component" value="Unassembled WGS sequence"/>
</dbReference>
<gene>
    <name evidence="10" type="ORF">BCR42DRAFT_294987</name>
</gene>
<sequence length="634" mass="73580">MLAGWLLKKRRKKMQGWAKRWFQLTCSGTLSYSFSPTTKVRGLVHIPMSIITSKPKALAFHINTGNNTYYHLKAFTTDEYANWATHFKRLRVSNVETQVDHFEQWRHKRQSVHLTSIVKDKARGDVSRGLQASQLVKEKLLCLDKWIQGHQQNQMQSDWVSRLIQLKNEVDIAVKRQDQLWHVVQDTVWQADPFGLNRAHLNQDSDENSHKSNRISVDSALSETFYDAEDVKVGLSNESDQTQFVNATNAIEEDEKNEKVRDQHYGGTNMNWPQQNPVLPHRRRQLPSVAVGEISSALSIFRKNVGNDLSTIALPVSMNEPMSILQRACEELEYSELLDKACKLDTPMERLMYVTVFAITSYASSQYRTGRKPFNPMMNETYENIRPDKGFRFISEKVCHHPLTIAAHAESKNYIYWQCTKVKSKFWGKSMEFITEGVYHVQLTGHEDHYTYSKPSSWIRNMIAGEKYIEHSGEMKVTNNTTGDYAIVTFKEGSGGGLFGAPTKRNDIVANFYTADNDKRARRRVVGKWSGTLSEEVDLNKKHLSELWTAQIPDVEDYEAHYGFTRFCVELNEITELEKNQLPLTDTRYRPDQRLYELGFVDEADVKKKQIEQKQRDRRHDFELKGIPWNSRWF</sequence>
<reference evidence="10 11" key="1">
    <citation type="submission" date="2016-07" db="EMBL/GenBank/DDBJ databases">
        <title>Pervasive Adenine N6-methylation of Active Genes in Fungi.</title>
        <authorList>
            <consortium name="DOE Joint Genome Institute"/>
            <person name="Mondo S.J."/>
            <person name="Dannebaum R.O."/>
            <person name="Kuo R.C."/>
            <person name="Labutti K."/>
            <person name="Haridas S."/>
            <person name="Kuo A."/>
            <person name="Salamov A."/>
            <person name="Ahrendt S.R."/>
            <person name="Lipzen A."/>
            <person name="Sullivan W."/>
            <person name="Andreopoulos W.B."/>
            <person name="Clum A."/>
            <person name="Lindquist E."/>
            <person name="Daum C."/>
            <person name="Ramamoorthy G.K."/>
            <person name="Gryganskyi A."/>
            <person name="Culley D."/>
            <person name="Magnuson J.K."/>
            <person name="James T.Y."/>
            <person name="O'Malley M.A."/>
            <person name="Stajich J.E."/>
            <person name="Spatafora J.W."/>
            <person name="Visel A."/>
            <person name="Grigoriev I.V."/>
        </authorList>
    </citation>
    <scope>NUCLEOTIDE SEQUENCE [LARGE SCALE GENOMIC DNA]</scope>
    <source>
        <strain evidence="10 11">NRRL 1336</strain>
    </source>
</reference>
<dbReference type="PANTHER" id="PTHR10972:SF203">
    <property type="entry name" value="OXYSTEROL-BINDING PROTEIN HOMOLOG 3"/>
    <property type="match status" value="1"/>
</dbReference>
<evidence type="ECO:0000256" key="2">
    <source>
        <dbReference type="ARBA" id="ARBA00008842"/>
    </source>
</evidence>